<dbReference type="SUPFAM" id="SSF49503">
    <property type="entry name" value="Cupredoxins"/>
    <property type="match status" value="1"/>
</dbReference>
<dbReference type="PROSITE" id="PS00079">
    <property type="entry name" value="MULTICOPPER_OXIDASE1"/>
    <property type="match status" value="1"/>
</dbReference>
<gene>
    <name evidence="5" type="ORF">E6H03_01390</name>
</gene>
<dbReference type="Gene3D" id="2.60.40.420">
    <property type="entry name" value="Cupredoxins - blue copper proteins"/>
    <property type="match status" value="1"/>
</dbReference>
<protein>
    <recommendedName>
        <fullName evidence="4">Blue (type 1) copper domain-containing protein</fullName>
    </recommendedName>
</protein>
<reference evidence="5 6" key="1">
    <citation type="journal article" date="2019" name="Nat. Microbiol.">
        <title>Mediterranean grassland soil C-N compound turnover is dependent on rainfall and depth, and is mediated by genomically divergent microorganisms.</title>
        <authorList>
            <person name="Diamond S."/>
            <person name="Andeer P.F."/>
            <person name="Li Z."/>
            <person name="Crits-Christoph A."/>
            <person name="Burstein D."/>
            <person name="Anantharaman K."/>
            <person name="Lane K.R."/>
            <person name="Thomas B.C."/>
            <person name="Pan C."/>
            <person name="Northen T.R."/>
            <person name="Banfield J.F."/>
        </authorList>
    </citation>
    <scope>NUCLEOTIDE SEQUENCE [LARGE SCALE GENOMIC DNA]</scope>
    <source>
        <strain evidence="5">NP_6</strain>
    </source>
</reference>
<dbReference type="PANTHER" id="PTHR38439">
    <property type="entry name" value="AURACYANIN-B"/>
    <property type="match status" value="1"/>
</dbReference>
<evidence type="ECO:0000256" key="1">
    <source>
        <dbReference type="ARBA" id="ARBA00022723"/>
    </source>
</evidence>
<evidence type="ECO:0000259" key="4">
    <source>
        <dbReference type="Pfam" id="PF00127"/>
    </source>
</evidence>
<sequence>MTRRIAVTVPVVAFLAASALFALARSGAGAPPSVGLIEKEFLFTPKDVVVGMGGVAFVVNNQGEIDHNFVLEASGGKTVAQIDTIAPGQTGRVTATLPPGIYTMYCSLPGHREAGMVATLRVGP</sequence>
<keyword evidence="3" id="KW-0732">Signal</keyword>
<dbReference type="Proteomes" id="UP000318093">
    <property type="component" value="Unassembled WGS sequence"/>
</dbReference>
<dbReference type="PANTHER" id="PTHR38439:SF3">
    <property type="entry name" value="COPPER-RESISTANT CUPROPROTEIN COPI"/>
    <property type="match status" value="1"/>
</dbReference>
<dbReference type="Pfam" id="PF00127">
    <property type="entry name" value="Copper-bind"/>
    <property type="match status" value="1"/>
</dbReference>
<dbReference type="InterPro" id="IPR008972">
    <property type="entry name" value="Cupredoxin"/>
</dbReference>
<feature type="signal peptide" evidence="3">
    <location>
        <begin position="1"/>
        <end position="24"/>
    </location>
</feature>
<keyword evidence="2" id="KW-0186">Copper</keyword>
<proteinExistence type="predicted"/>
<dbReference type="GO" id="GO:0009055">
    <property type="term" value="F:electron transfer activity"/>
    <property type="evidence" value="ECO:0007669"/>
    <property type="project" value="InterPro"/>
</dbReference>
<accession>A0A537JNG2</accession>
<dbReference type="InterPro" id="IPR050845">
    <property type="entry name" value="Cu-binding_ET"/>
</dbReference>
<keyword evidence="1" id="KW-0479">Metal-binding</keyword>
<comment type="caution">
    <text evidence="5">The sequence shown here is derived from an EMBL/GenBank/DDBJ whole genome shotgun (WGS) entry which is preliminary data.</text>
</comment>
<dbReference type="GO" id="GO:0005507">
    <property type="term" value="F:copper ion binding"/>
    <property type="evidence" value="ECO:0007669"/>
    <property type="project" value="InterPro"/>
</dbReference>
<dbReference type="InterPro" id="IPR033138">
    <property type="entry name" value="Cu_oxidase_CS"/>
</dbReference>
<feature type="chain" id="PRO_5021882897" description="Blue (type 1) copper domain-containing protein" evidence="3">
    <location>
        <begin position="25"/>
        <end position="124"/>
    </location>
</feature>
<evidence type="ECO:0000313" key="6">
    <source>
        <dbReference type="Proteomes" id="UP000318093"/>
    </source>
</evidence>
<dbReference type="AlphaFoldDB" id="A0A537JNG2"/>
<name>A0A537JNG2_9BACT</name>
<dbReference type="InterPro" id="IPR000923">
    <property type="entry name" value="BlueCu_1"/>
</dbReference>
<organism evidence="5 6">
    <name type="scientific">Candidatus Segetimicrobium genomatis</name>
    <dbReference type="NCBI Taxonomy" id="2569760"/>
    <lineage>
        <taxon>Bacteria</taxon>
        <taxon>Bacillati</taxon>
        <taxon>Candidatus Sysuimicrobiota</taxon>
        <taxon>Candidatus Sysuimicrobiia</taxon>
        <taxon>Candidatus Sysuimicrobiales</taxon>
        <taxon>Candidatus Segetimicrobiaceae</taxon>
        <taxon>Candidatus Segetimicrobium</taxon>
    </lineage>
</organism>
<dbReference type="EMBL" id="VBAN01000044">
    <property type="protein sequence ID" value="TMI84822.1"/>
    <property type="molecule type" value="Genomic_DNA"/>
</dbReference>
<feature type="domain" description="Blue (type 1) copper" evidence="4">
    <location>
        <begin position="38"/>
        <end position="122"/>
    </location>
</feature>
<evidence type="ECO:0000256" key="2">
    <source>
        <dbReference type="ARBA" id="ARBA00023008"/>
    </source>
</evidence>
<evidence type="ECO:0000313" key="5">
    <source>
        <dbReference type="EMBL" id="TMI84822.1"/>
    </source>
</evidence>
<evidence type="ECO:0000256" key="3">
    <source>
        <dbReference type="SAM" id="SignalP"/>
    </source>
</evidence>